<dbReference type="GO" id="GO:0034551">
    <property type="term" value="P:mitochondrial respiratory chain complex III assembly"/>
    <property type="evidence" value="ECO:0007669"/>
    <property type="project" value="InterPro"/>
</dbReference>
<dbReference type="InterPro" id="IPR008011">
    <property type="entry name" value="Complex1_LYR_dom"/>
</dbReference>
<dbReference type="GO" id="GO:0005739">
    <property type="term" value="C:mitochondrion"/>
    <property type="evidence" value="ECO:0007669"/>
    <property type="project" value="GOC"/>
</dbReference>
<name>A0AAV9IVN5_CYACA</name>
<evidence type="ECO:0000313" key="3">
    <source>
        <dbReference type="Proteomes" id="UP001301350"/>
    </source>
</evidence>
<dbReference type="AlphaFoldDB" id="A0AAV9IVN5"/>
<organism evidence="2 3">
    <name type="scientific">Cyanidium caldarium</name>
    <name type="common">Red alga</name>
    <dbReference type="NCBI Taxonomy" id="2771"/>
    <lineage>
        <taxon>Eukaryota</taxon>
        <taxon>Rhodophyta</taxon>
        <taxon>Bangiophyceae</taxon>
        <taxon>Cyanidiales</taxon>
        <taxon>Cyanidiaceae</taxon>
        <taxon>Cyanidium</taxon>
    </lineage>
</organism>
<dbReference type="EMBL" id="JANCYW010000008">
    <property type="protein sequence ID" value="KAK4536402.1"/>
    <property type="molecule type" value="Genomic_DNA"/>
</dbReference>
<sequence length="96" mass="11004">MLSLTSLRREALSLYREALRAAEQFRWPHPSGRLWSEVLRESVRSEMRAARDERDPQMIARLLLTGRAALEEAQRRLCEKRAQGAATDSPPGTRKS</sequence>
<gene>
    <name evidence="2" type="ORF">CDCA_CDCA08G2427</name>
</gene>
<dbReference type="Proteomes" id="UP001301350">
    <property type="component" value="Unassembled WGS sequence"/>
</dbReference>
<reference evidence="2 3" key="1">
    <citation type="submission" date="2022-07" db="EMBL/GenBank/DDBJ databases">
        <title>Genome-wide signatures of adaptation to extreme environments.</title>
        <authorList>
            <person name="Cho C.H."/>
            <person name="Yoon H.S."/>
        </authorList>
    </citation>
    <scope>NUCLEOTIDE SEQUENCE [LARGE SCALE GENOMIC DNA]</scope>
    <source>
        <strain evidence="2 3">DBV 063 E5</strain>
    </source>
</reference>
<comment type="caution">
    <text evidence="2">The sequence shown here is derived from an EMBL/GenBank/DDBJ whole genome shotgun (WGS) entry which is preliminary data.</text>
</comment>
<accession>A0AAV9IVN5</accession>
<proteinExistence type="predicted"/>
<dbReference type="CDD" id="cd20267">
    <property type="entry name" value="Complex1_LYR_LYRM7"/>
    <property type="match status" value="1"/>
</dbReference>
<dbReference type="Pfam" id="PF05347">
    <property type="entry name" value="Complex1_LYR"/>
    <property type="match status" value="1"/>
</dbReference>
<evidence type="ECO:0000313" key="2">
    <source>
        <dbReference type="EMBL" id="KAK4536402.1"/>
    </source>
</evidence>
<keyword evidence="3" id="KW-1185">Reference proteome</keyword>
<protein>
    <recommendedName>
        <fullName evidence="1">Complex 1 LYR protein domain-containing protein</fullName>
    </recommendedName>
</protein>
<dbReference type="InterPro" id="IPR045298">
    <property type="entry name" value="Complex1_LYR_LYRM7"/>
</dbReference>
<dbReference type="PANTHER" id="PTHR47484:SF1">
    <property type="entry name" value="COMPLEX 1 PROTEIN CONTAINING PROTEIN, EXPRESSED"/>
    <property type="match status" value="1"/>
</dbReference>
<feature type="domain" description="Complex 1 LYR protein" evidence="1">
    <location>
        <begin position="9"/>
        <end position="72"/>
    </location>
</feature>
<dbReference type="PANTHER" id="PTHR47484">
    <property type="entry name" value="COMPLEX 1 PROTEIN CONTAINING PROTEIN, EXPRESSED"/>
    <property type="match status" value="1"/>
</dbReference>
<evidence type="ECO:0000259" key="1">
    <source>
        <dbReference type="Pfam" id="PF05347"/>
    </source>
</evidence>